<dbReference type="InterPro" id="IPR001296">
    <property type="entry name" value="Glyco_trans_1"/>
</dbReference>
<protein>
    <submittedName>
        <fullName evidence="2">Glycosyltransferase family 4 protein</fullName>
    </submittedName>
</protein>
<gene>
    <name evidence="2" type="ORF">NC992_16110</name>
</gene>
<dbReference type="RefSeq" id="WP_190704000.1">
    <property type="nucleotide sequence ID" value="NZ_JAMPKX010000007.1"/>
</dbReference>
<dbReference type="Pfam" id="PF00534">
    <property type="entry name" value="Glycos_transf_1"/>
    <property type="match status" value="1"/>
</dbReference>
<dbReference type="CDD" id="cd03809">
    <property type="entry name" value="GT4_MtfB-like"/>
    <property type="match status" value="1"/>
</dbReference>
<keyword evidence="3" id="KW-1185">Reference proteome</keyword>
<evidence type="ECO:0000259" key="1">
    <source>
        <dbReference type="Pfam" id="PF00534"/>
    </source>
</evidence>
<dbReference type="Gene3D" id="3.40.50.2000">
    <property type="entry name" value="Glycogen Phosphorylase B"/>
    <property type="match status" value="2"/>
</dbReference>
<evidence type="ECO:0000313" key="2">
    <source>
        <dbReference type="EMBL" id="MEP0948410.1"/>
    </source>
</evidence>
<feature type="domain" description="Glycosyl transferase family 1" evidence="1">
    <location>
        <begin position="225"/>
        <end position="378"/>
    </location>
</feature>
<name>A0ABV0K7B0_9CYAN</name>
<dbReference type="SUPFAM" id="SSF53756">
    <property type="entry name" value="UDP-Glycosyltransferase/glycogen phosphorylase"/>
    <property type="match status" value="1"/>
</dbReference>
<dbReference type="Proteomes" id="UP001482513">
    <property type="component" value="Unassembled WGS sequence"/>
</dbReference>
<sequence>MKVAIPVSAAFPSAGGGYTFESEIVAALIDLASEIHHQVTIFSGAKGDGQETPHPNLTILHPPSQLMAGAIPAVLRQGMSLAHASGSPKLANQADKVQAAFVRRFILQNRFDFAWVLAPAALIQCPRQIPYALTLWDLQHRLQPYFPEVSQGREWGKRERFYRANLPRATYVVTGTERGKAEIERFYQIAPERIQVIPFPTPRLGDAIANHASTKEEFLAQHRLPSQYFFYPAQFWPHKNHYNLLKAFKTLVSEHKDVALVLTGSDKGNASYVKQLIHDLDLVAKVHILGFVSKEELANLYKYALALVFPTHFGPDNLPPLEAFSLGCPVIASQVPGAAEQLGDAALLVDQRDAAQMAWAMKSVCGDEALRHNLIQKGLTRAKSWQPQDYARRLIALLDEFESIRYCWPNSTSHPSNT</sequence>
<dbReference type="EMBL" id="JAMPKX010000007">
    <property type="protein sequence ID" value="MEP0948410.1"/>
    <property type="molecule type" value="Genomic_DNA"/>
</dbReference>
<reference evidence="2 3" key="1">
    <citation type="submission" date="2022-04" db="EMBL/GenBank/DDBJ databases">
        <title>Positive selection, recombination, and allopatry shape intraspecific diversity of widespread and dominant cyanobacteria.</title>
        <authorList>
            <person name="Wei J."/>
            <person name="Shu W."/>
            <person name="Hu C."/>
        </authorList>
    </citation>
    <scope>NUCLEOTIDE SEQUENCE [LARGE SCALE GENOMIC DNA]</scope>
    <source>
        <strain evidence="2 3">DQ-A4</strain>
    </source>
</reference>
<comment type="caution">
    <text evidence="2">The sequence shown here is derived from an EMBL/GenBank/DDBJ whole genome shotgun (WGS) entry which is preliminary data.</text>
</comment>
<dbReference type="PANTHER" id="PTHR46401:SF8">
    <property type="entry name" value="BLL6006 PROTEIN"/>
    <property type="match status" value="1"/>
</dbReference>
<organism evidence="2 3">
    <name type="scientific">Leptolyngbya subtilissima DQ-A4</name>
    <dbReference type="NCBI Taxonomy" id="2933933"/>
    <lineage>
        <taxon>Bacteria</taxon>
        <taxon>Bacillati</taxon>
        <taxon>Cyanobacteriota</taxon>
        <taxon>Cyanophyceae</taxon>
        <taxon>Leptolyngbyales</taxon>
        <taxon>Leptolyngbyaceae</taxon>
        <taxon>Leptolyngbya group</taxon>
        <taxon>Leptolyngbya</taxon>
    </lineage>
</organism>
<evidence type="ECO:0000313" key="3">
    <source>
        <dbReference type="Proteomes" id="UP001482513"/>
    </source>
</evidence>
<proteinExistence type="predicted"/>
<accession>A0ABV0K7B0</accession>
<dbReference type="PANTHER" id="PTHR46401">
    <property type="entry name" value="GLYCOSYLTRANSFERASE WBBK-RELATED"/>
    <property type="match status" value="1"/>
</dbReference>